<dbReference type="GO" id="GO:0015031">
    <property type="term" value="P:protein transport"/>
    <property type="evidence" value="ECO:0007669"/>
    <property type="project" value="UniProtKB-KW"/>
</dbReference>
<dbReference type="HOGENOM" id="CLU_069448_0_0_1"/>
<dbReference type="KEGG" id="tpf:TPHA_0A02480"/>
<sequence>MDTICLICNNKKEMMYCSHCLNTSPNLFMPLKMKLLLLKEENELLKQRVDNILNYAIDRHQDQNIDGNNDKIFQTNTDIEQKILSQQLEKIDILKMKMKNNRIKIRIKQISERIYNRAKLLKEKETNYLKKIPSNAKQYCDDTELDSIKYKLSHIQKVYKLTKDNECQSLIKWFNIKKRDDSYEIQYTICFLPVVSLKNFHRLSGYISKLSIGKTFQFLVIYLEILKIQTKYDIERILNTIKSNDYSSLEDNDIAEWISVLIMIIFEIGRRKNVLPMESMDLVWLIDQYDIDALFYNVIMNENKIIECRTLTDQIWTFEKILSVVSDTLQLSINSTASIENDLRYSGIIEEDEDVWYIVK</sequence>
<evidence type="ECO:0000256" key="5">
    <source>
        <dbReference type="ARBA" id="ARBA00022448"/>
    </source>
</evidence>
<protein>
    <recommendedName>
        <fullName evidence="4">Autophagy-related protein 14</fullName>
    </recommendedName>
</protein>
<evidence type="ECO:0000313" key="11">
    <source>
        <dbReference type="EMBL" id="CCE61331.1"/>
    </source>
</evidence>
<dbReference type="PRINTS" id="PR02030">
    <property type="entry name" value="AUTOPHGYRP14"/>
</dbReference>
<dbReference type="OrthoDB" id="4068791at2759"/>
<proteinExistence type="inferred from homology"/>
<dbReference type="InterPro" id="IPR023261">
    <property type="entry name" value="Autophagy-related_protein_14"/>
</dbReference>
<dbReference type="STRING" id="1071381.G8BN53"/>
<organism evidence="11 12">
    <name type="scientific">Tetrapisispora phaffii (strain ATCC 24235 / CBS 4417 / NBRC 1672 / NRRL Y-8282 / UCD 70-5)</name>
    <name type="common">Yeast</name>
    <name type="synonym">Fabospora phaffii</name>
    <dbReference type="NCBI Taxonomy" id="1071381"/>
    <lineage>
        <taxon>Eukaryota</taxon>
        <taxon>Fungi</taxon>
        <taxon>Dikarya</taxon>
        <taxon>Ascomycota</taxon>
        <taxon>Saccharomycotina</taxon>
        <taxon>Saccharomycetes</taxon>
        <taxon>Saccharomycetales</taxon>
        <taxon>Saccharomycetaceae</taxon>
        <taxon>Tetrapisispora</taxon>
    </lineage>
</organism>
<keyword evidence="9" id="KW-0175">Coiled coil</keyword>
<evidence type="ECO:0000256" key="2">
    <source>
        <dbReference type="ARBA" id="ARBA00004623"/>
    </source>
</evidence>
<keyword evidence="6" id="KW-0926">Vacuole</keyword>
<evidence type="ECO:0000256" key="6">
    <source>
        <dbReference type="ARBA" id="ARBA00022554"/>
    </source>
</evidence>
<dbReference type="InterPro" id="IPR018791">
    <property type="entry name" value="UV_resistance/autophagy_Atg14"/>
</dbReference>
<dbReference type="RefSeq" id="XP_003683765.1">
    <property type="nucleotide sequence ID" value="XM_003683717.1"/>
</dbReference>
<evidence type="ECO:0000256" key="7">
    <source>
        <dbReference type="ARBA" id="ARBA00022927"/>
    </source>
</evidence>
<evidence type="ECO:0000256" key="4">
    <source>
        <dbReference type="ARBA" id="ARBA00013807"/>
    </source>
</evidence>
<keyword evidence="7" id="KW-0653">Protein transport</keyword>
<evidence type="ECO:0000256" key="9">
    <source>
        <dbReference type="ARBA" id="ARBA00023054"/>
    </source>
</evidence>
<keyword evidence="5" id="KW-0813">Transport</keyword>
<dbReference type="GO" id="GO:0005774">
    <property type="term" value="C:vacuolar membrane"/>
    <property type="evidence" value="ECO:0007669"/>
    <property type="project" value="UniProtKB-SubCell"/>
</dbReference>
<dbReference type="eggNOG" id="ENOG502RY86">
    <property type="taxonomic scope" value="Eukaryota"/>
</dbReference>
<dbReference type="OMA" id="MYCSHCI"/>
<name>G8BN53_TETPH</name>
<comment type="subcellular location">
    <subcellularLocation>
        <location evidence="2">Preautophagosomal structure membrane</location>
        <topology evidence="2">Peripheral membrane protein</topology>
    </subcellularLocation>
    <subcellularLocation>
        <location evidence="1">Vacuole membrane</location>
        <topology evidence="1">Peripheral membrane protein</topology>
    </subcellularLocation>
</comment>
<gene>
    <name evidence="11" type="primary">TPHA0A02480</name>
    <name evidence="11" type="ordered locus">TPHA_0A02480</name>
</gene>
<reference evidence="11 12" key="1">
    <citation type="journal article" date="2011" name="Proc. Natl. Acad. Sci. U.S.A.">
        <title>Evolutionary erosion of yeast sex chromosomes by mating-type switching accidents.</title>
        <authorList>
            <person name="Gordon J.L."/>
            <person name="Armisen D."/>
            <person name="Proux-Wera E."/>
            <person name="Oheigeartaigh S.S."/>
            <person name="Byrne K.P."/>
            <person name="Wolfe K.H."/>
        </authorList>
    </citation>
    <scope>NUCLEOTIDE SEQUENCE [LARGE SCALE GENOMIC DNA]</scope>
    <source>
        <strain evidence="12">ATCC 24235 / CBS 4417 / NBRC 1672 / NRRL Y-8282 / UCD 70-5</strain>
    </source>
</reference>
<dbReference type="GO" id="GO:0034045">
    <property type="term" value="C:phagophore assembly site membrane"/>
    <property type="evidence" value="ECO:0007669"/>
    <property type="project" value="UniProtKB-SubCell"/>
</dbReference>
<keyword evidence="10" id="KW-0472">Membrane</keyword>
<dbReference type="AlphaFoldDB" id="G8BN53"/>
<evidence type="ECO:0000313" key="12">
    <source>
        <dbReference type="Proteomes" id="UP000005666"/>
    </source>
</evidence>
<dbReference type="GO" id="GO:0032991">
    <property type="term" value="C:protein-containing complex"/>
    <property type="evidence" value="ECO:0007669"/>
    <property type="project" value="UniProtKB-ARBA"/>
</dbReference>
<dbReference type="Proteomes" id="UP000005666">
    <property type="component" value="Chromosome 1"/>
</dbReference>
<evidence type="ECO:0000256" key="1">
    <source>
        <dbReference type="ARBA" id="ARBA00004148"/>
    </source>
</evidence>
<keyword evidence="8" id="KW-0072">Autophagy</keyword>
<dbReference type="Pfam" id="PF10186">
    <property type="entry name" value="ATG14"/>
    <property type="match status" value="1"/>
</dbReference>
<evidence type="ECO:0000256" key="10">
    <source>
        <dbReference type="ARBA" id="ARBA00023136"/>
    </source>
</evidence>
<accession>G8BN53</accession>
<comment type="similarity">
    <text evidence="3">Belongs to the ATG14 family.</text>
</comment>
<keyword evidence="12" id="KW-1185">Reference proteome</keyword>
<dbReference type="GO" id="GO:0016236">
    <property type="term" value="P:macroautophagy"/>
    <property type="evidence" value="ECO:0007669"/>
    <property type="project" value="InterPro"/>
</dbReference>
<evidence type="ECO:0000256" key="8">
    <source>
        <dbReference type="ARBA" id="ARBA00023006"/>
    </source>
</evidence>
<dbReference type="EMBL" id="HE612856">
    <property type="protein sequence ID" value="CCE61331.1"/>
    <property type="molecule type" value="Genomic_DNA"/>
</dbReference>
<evidence type="ECO:0000256" key="3">
    <source>
        <dbReference type="ARBA" id="ARBA00009574"/>
    </source>
</evidence>
<dbReference type="GeneID" id="11532392"/>